<evidence type="ECO:0000256" key="7">
    <source>
        <dbReference type="ARBA" id="ARBA00093212"/>
    </source>
</evidence>
<dbReference type="PRINTS" id="PR00111">
    <property type="entry name" value="ABHYDROLASE"/>
</dbReference>
<evidence type="ECO:0000256" key="1">
    <source>
        <dbReference type="ARBA" id="ARBA00004721"/>
    </source>
</evidence>
<feature type="domain" description="AB hydrolase-1" evidence="8">
    <location>
        <begin position="27"/>
        <end position="135"/>
    </location>
</feature>
<comment type="pathway">
    <text evidence="1">Secondary metabolite biosynthesis; terpenoid biosynthesis.</text>
</comment>
<dbReference type="InterPro" id="IPR000073">
    <property type="entry name" value="AB_hydrolase_1"/>
</dbReference>
<dbReference type="SUPFAM" id="SSF53474">
    <property type="entry name" value="alpha/beta-Hydrolases"/>
    <property type="match status" value="1"/>
</dbReference>
<evidence type="ECO:0000313" key="9">
    <source>
        <dbReference type="EMBL" id="KAI0530870.1"/>
    </source>
</evidence>
<dbReference type="EMBL" id="JAGYWB010000001">
    <property type="protein sequence ID" value="KAI0530870.1"/>
    <property type="molecule type" value="Genomic_DNA"/>
</dbReference>
<dbReference type="PANTHER" id="PTHR43329">
    <property type="entry name" value="EPOXIDE HYDROLASE"/>
    <property type="match status" value="1"/>
</dbReference>
<dbReference type="EC" id="3.3.2.10" evidence="2"/>
<keyword evidence="10" id="KW-1185">Reference proteome</keyword>
<evidence type="ECO:0000313" key="10">
    <source>
        <dbReference type="Proteomes" id="UP000829196"/>
    </source>
</evidence>
<dbReference type="Proteomes" id="UP000829196">
    <property type="component" value="Unassembled WGS sequence"/>
</dbReference>
<keyword evidence="3" id="KW-0378">Hydrolase</keyword>
<dbReference type="InterPro" id="IPR000639">
    <property type="entry name" value="Epox_hydrolase-like"/>
</dbReference>
<sequence length="319" mass="36575">MKGEEIAHRTLELNGIMMHVAEKGEGPVVLFLHGFPELWYSWRHQIVSLASRGFRAVAPDLRGYGDSDAPPDIAVYSIFHLVGDLVALINALGQEQVFVVGHDWGAILAWNLCVFRPDKVKAMINLSVIFRPRHPVVRPVDFFRQHYGDDYYICRFQESGVAEAEFARTDTILLFKWLLTYHKPAPLFLSKGKGFVGSLDKEITLPSWLSEDDINYYASKFSKSGFTGRFNYYRNLDRNWELTAAWTGVQVKVPVKFIIGDLNLSYHTTGTKDYIHKGGFKRDVPFLEDVVVMEGVGHFLNQERPNEISDHIYEFIHKF</sequence>
<dbReference type="SMR" id="A0A8T3CEQ6"/>
<gene>
    <name evidence="9" type="ORF">KFK09_000418</name>
</gene>
<comment type="function">
    <text evidence="6">Epoxide hydrolase involved in the biosynthesis of cucurbitacin and mogroside tetracyclic triterpene natural products (e.g. siamenoside I and mogrosides IV, V and VI). Cucurbitacins have cytotoxic properties and exhibit deterrent taste as a defense barrier against herbivores. Mogrosides are nonsugar highly oxygenated compounds used as high-intensity zero-calorie sweeteners; they also possess pharmacological properties such as regulating immunity, lowering blood sugar and lipid levels, protecting the liver, and acting as antioxidants and antitumor agents. Catalyzes the hydrolysis of aromatic epoxide-containing substrates, such as the conversion of 24,25-epoxycucurbitadienol to 24,25-dihydroxycucurbitadienol.</text>
</comment>
<comment type="similarity">
    <text evidence="4">Belongs to the AB hydrolase superfamily. Epoxide hydrolase family.</text>
</comment>
<evidence type="ECO:0000256" key="6">
    <source>
        <dbReference type="ARBA" id="ARBA00058358"/>
    </source>
</evidence>
<evidence type="ECO:0000256" key="2">
    <source>
        <dbReference type="ARBA" id="ARBA00013006"/>
    </source>
</evidence>
<organism evidence="9 10">
    <name type="scientific">Dendrobium nobile</name>
    <name type="common">Orchid</name>
    <dbReference type="NCBI Taxonomy" id="94219"/>
    <lineage>
        <taxon>Eukaryota</taxon>
        <taxon>Viridiplantae</taxon>
        <taxon>Streptophyta</taxon>
        <taxon>Embryophyta</taxon>
        <taxon>Tracheophyta</taxon>
        <taxon>Spermatophyta</taxon>
        <taxon>Magnoliopsida</taxon>
        <taxon>Liliopsida</taxon>
        <taxon>Asparagales</taxon>
        <taxon>Orchidaceae</taxon>
        <taxon>Epidendroideae</taxon>
        <taxon>Malaxideae</taxon>
        <taxon>Dendrobiinae</taxon>
        <taxon>Dendrobium</taxon>
    </lineage>
</organism>
<comment type="catalytic activity">
    <reaction evidence="7">
        <text>(24S)-24,25-epoxycucurbitadienol + H2O = (24R)-24,25-dihydroxycucurbitadienol</text>
        <dbReference type="Rhea" id="RHEA:81855"/>
        <dbReference type="ChEBI" id="CHEBI:15377"/>
        <dbReference type="ChEBI" id="CHEBI:229949"/>
        <dbReference type="ChEBI" id="CHEBI:229950"/>
    </reaction>
    <physiologicalReaction direction="left-to-right" evidence="7">
        <dbReference type="Rhea" id="RHEA:81856"/>
    </physiologicalReaction>
</comment>
<dbReference type="OrthoDB" id="7130006at2759"/>
<evidence type="ECO:0000259" key="8">
    <source>
        <dbReference type="Pfam" id="PF00561"/>
    </source>
</evidence>
<dbReference type="PRINTS" id="PR00412">
    <property type="entry name" value="EPOXHYDRLASE"/>
</dbReference>
<accession>A0A8T3CEQ6</accession>
<name>A0A8T3CEQ6_DENNO</name>
<dbReference type="Pfam" id="PF00561">
    <property type="entry name" value="Abhydrolase_1"/>
    <property type="match status" value="1"/>
</dbReference>
<dbReference type="InterPro" id="IPR029058">
    <property type="entry name" value="AB_hydrolase_fold"/>
</dbReference>
<evidence type="ECO:0000256" key="4">
    <source>
        <dbReference type="ARBA" id="ARBA00038334"/>
    </source>
</evidence>
<evidence type="ECO:0000256" key="5">
    <source>
        <dbReference type="ARBA" id="ARBA00051067"/>
    </source>
</evidence>
<dbReference type="Gene3D" id="3.40.50.1820">
    <property type="entry name" value="alpha/beta hydrolase"/>
    <property type="match status" value="1"/>
</dbReference>
<protein>
    <recommendedName>
        <fullName evidence="2">soluble epoxide hydrolase</fullName>
        <ecNumber evidence="2">3.3.2.10</ecNumber>
    </recommendedName>
</protein>
<dbReference type="FunFam" id="3.40.50.1820:FF:000161">
    <property type="entry name" value="Epoxide hydrolase"/>
    <property type="match status" value="1"/>
</dbReference>
<dbReference type="AlphaFoldDB" id="A0A8T3CEQ6"/>
<dbReference type="GO" id="GO:0004301">
    <property type="term" value="F:epoxide hydrolase activity"/>
    <property type="evidence" value="ECO:0007669"/>
    <property type="project" value="UniProtKB-EC"/>
</dbReference>
<evidence type="ECO:0000256" key="3">
    <source>
        <dbReference type="ARBA" id="ARBA00022801"/>
    </source>
</evidence>
<comment type="catalytic activity">
    <reaction evidence="5">
        <text>an epoxide + H2O = an ethanediol</text>
        <dbReference type="Rhea" id="RHEA:19037"/>
        <dbReference type="ChEBI" id="CHEBI:15377"/>
        <dbReference type="ChEBI" id="CHEBI:32955"/>
        <dbReference type="ChEBI" id="CHEBI:140594"/>
        <dbReference type="EC" id="3.3.2.10"/>
    </reaction>
    <physiologicalReaction direction="left-to-right" evidence="5">
        <dbReference type="Rhea" id="RHEA:19038"/>
    </physiologicalReaction>
</comment>
<proteinExistence type="inferred from homology"/>
<comment type="caution">
    <text evidence="9">The sequence shown here is derived from an EMBL/GenBank/DDBJ whole genome shotgun (WGS) entry which is preliminary data.</text>
</comment>
<reference evidence="9" key="1">
    <citation type="journal article" date="2022" name="Front. Genet.">
        <title>Chromosome-Scale Assembly of the Dendrobium nobile Genome Provides Insights Into the Molecular Mechanism of the Biosynthesis of the Medicinal Active Ingredient of Dendrobium.</title>
        <authorList>
            <person name="Xu Q."/>
            <person name="Niu S.-C."/>
            <person name="Li K.-L."/>
            <person name="Zheng P.-J."/>
            <person name="Zhang X.-J."/>
            <person name="Jia Y."/>
            <person name="Liu Y."/>
            <person name="Niu Y.-X."/>
            <person name="Yu L.-H."/>
            <person name="Chen D.-F."/>
            <person name="Zhang G.-Q."/>
        </authorList>
    </citation>
    <scope>NUCLEOTIDE SEQUENCE</scope>
    <source>
        <tissue evidence="9">Leaf</tissue>
    </source>
</reference>